<dbReference type="EMBL" id="JBFALK010000002">
    <property type="protein sequence ID" value="MEV0968049.1"/>
    <property type="molecule type" value="Genomic_DNA"/>
</dbReference>
<organism evidence="1 2">
    <name type="scientific">Microtetraspora glauca</name>
    <dbReference type="NCBI Taxonomy" id="1996"/>
    <lineage>
        <taxon>Bacteria</taxon>
        <taxon>Bacillati</taxon>
        <taxon>Actinomycetota</taxon>
        <taxon>Actinomycetes</taxon>
        <taxon>Streptosporangiales</taxon>
        <taxon>Streptosporangiaceae</taxon>
        <taxon>Microtetraspora</taxon>
    </lineage>
</organism>
<evidence type="ECO:0000313" key="1">
    <source>
        <dbReference type="EMBL" id="MEV0968049.1"/>
    </source>
</evidence>
<reference evidence="1 2" key="1">
    <citation type="submission" date="2024-06" db="EMBL/GenBank/DDBJ databases">
        <title>The Natural Products Discovery Center: Release of the First 8490 Sequenced Strains for Exploring Actinobacteria Biosynthetic Diversity.</title>
        <authorList>
            <person name="Kalkreuter E."/>
            <person name="Kautsar S.A."/>
            <person name="Yang D."/>
            <person name="Bader C.D."/>
            <person name="Teijaro C.N."/>
            <person name="Fluegel L."/>
            <person name="Davis C.M."/>
            <person name="Simpson J.R."/>
            <person name="Lauterbach L."/>
            <person name="Steele A.D."/>
            <person name="Gui C."/>
            <person name="Meng S."/>
            <person name="Li G."/>
            <person name="Viehrig K."/>
            <person name="Ye F."/>
            <person name="Su P."/>
            <person name="Kiefer A.F."/>
            <person name="Nichols A."/>
            <person name="Cepeda A.J."/>
            <person name="Yan W."/>
            <person name="Fan B."/>
            <person name="Jiang Y."/>
            <person name="Adhikari A."/>
            <person name="Zheng C.-J."/>
            <person name="Schuster L."/>
            <person name="Cowan T.M."/>
            <person name="Smanski M.J."/>
            <person name="Chevrette M.G."/>
            <person name="De Carvalho L.P.S."/>
            <person name="Shen B."/>
        </authorList>
    </citation>
    <scope>NUCLEOTIDE SEQUENCE [LARGE SCALE GENOMIC DNA]</scope>
    <source>
        <strain evidence="1 2">NPDC050100</strain>
    </source>
</reference>
<keyword evidence="2" id="KW-1185">Reference proteome</keyword>
<name>A0ABV3G8V3_MICGL</name>
<dbReference type="RefSeq" id="WP_061255395.1">
    <property type="nucleotide sequence ID" value="NZ_JBFALK010000002.1"/>
</dbReference>
<proteinExistence type="predicted"/>
<comment type="caution">
    <text evidence="1">The sequence shown here is derived from an EMBL/GenBank/DDBJ whole genome shotgun (WGS) entry which is preliminary data.</text>
</comment>
<dbReference type="Proteomes" id="UP001551675">
    <property type="component" value="Unassembled WGS sequence"/>
</dbReference>
<accession>A0ABV3G8V3</accession>
<protein>
    <recommendedName>
        <fullName evidence="3">Type II toxin-antitoxin system PemK/MazF family toxin</fullName>
    </recommendedName>
</protein>
<gene>
    <name evidence="1" type="ORF">AB0I59_05405</name>
</gene>
<sequence>MRRGEIWQAFGEYHVLAVGVPEIYDLREDIAVVPLVPDVGLTAATLPRVGERLAHCALLSVVSKKEFTRKTGEARDAEMRGVSEGLRLVLGL</sequence>
<evidence type="ECO:0000313" key="2">
    <source>
        <dbReference type="Proteomes" id="UP001551675"/>
    </source>
</evidence>
<evidence type="ECO:0008006" key="3">
    <source>
        <dbReference type="Google" id="ProtNLM"/>
    </source>
</evidence>